<gene>
    <name evidence="6" type="ORF">AB5J50_38040</name>
</gene>
<dbReference type="Gene3D" id="3.30.559.10">
    <property type="entry name" value="Chloramphenicol acetyltransferase-like domain"/>
    <property type="match status" value="1"/>
</dbReference>
<sequence length="1065" mass="112032">MQKPAIPGQLRFFTLDLQKPRPAIVHRLTATGPVDGDRLLAAVRAVLRAQPALRLSLHPEPAGLMQRVHPVADVAVEVHRLPADTASAGRLLRERVDALGAPFDHAGAPLCRVSVLLGDDRAQLLFGVHHGIFDDGSAAALLDALTTAYAQGPDALPDAGELPAPPQGEQAAALREFWTRTLKDAPADCTLPQLVPGADRTRGSVTAQLPAALVARMRDRARETGASVFTQVMASLAWVAGWYARTDDVVIATASGAGRDTSGASVINCLQNTIPVRVPLSGATTEQLLDRTLEALFDAVEHSELPLEEILAATGAERHPDRKPFTQLMCTQGELFTEAEGGGLLWRMDPPESDQVEYDLSVTLLHGPHGEEHLVVAHPVQALDGRTAERFLAHLVAALDALTAPHSVPLTGHDLLTAEERAELAALTGAPVPGTPAPVHRLVEEQARRTPDATALVTSAELLDHAALHARAERLAAALIAAGVRPGDRVGVCLERSAGLVVAVLAAWRAGAAYVPLDPDYPGDRLRYMLEDSAPAAVIAETPLLPGVPTLAPDAEAPLPAAWPQVPADSPAYVMYTSGSTGRPKGTVVRHDNLWALFAGFDSVLDAIPDVVLAGTSLSFDICLIELFWSLTRGCAVHLTSHRTVLDEDGVPDGAFYQCTPSAARLHTSSPEGRRLLGRLGALVVAGEPLDADLAAELAGLVPGPVVNGYGPTEATVYTTLWRVHPDTPVHIGLPLPGVRCHVVDAHGRAMPPGCPGDLVITGTGIGGGYWRRAELTAERFPVLPWAGGGTGYLSGDVVSFAPGTGLRFLHRADQQIKVLGQRIETGEIEATLRLHPGVRDAAVAVLPDRTGVAAFLVPEEGAADLVPQGDAAAGALPVPLSAATAAGLRRHAAGWLTGAMLPTVWQTVAVLPKSPNGKLDRLTLADWAARSAPAAPRTGTEELSGSAASVVLEVWEQVLGERVTDPGATFFHLGGTSAGIIRVLALLQPRYPDLRAAGLFRHTTARALAAHLTDLTDLTDLARADAREEPAETAVAVPAARTDGSGRGARRAQALGQWTPRARR</sequence>
<dbReference type="GO" id="GO:0003824">
    <property type="term" value="F:catalytic activity"/>
    <property type="evidence" value="ECO:0007669"/>
    <property type="project" value="InterPro"/>
</dbReference>
<dbReference type="PROSITE" id="PS50075">
    <property type="entry name" value="CARRIER"/>
    <property type="match status" value="1"/>
</dbReference>
<comment type="cofactor">
    <cofactor evidence="1">
        <name>pantetheine 4'-phosphate</name>
        <dbReference type="ChEBI" id="CHEBI:47942"/>
    </cofactor>
</comment>
<evidence type="ECO:0000313" key="6">
    <source>
        <dbReference type="EMBL" id="XDQ66207.1"/>
    </source>
</evidence>
<dbReference type="GO" id="GO:0017000">
    <property type="term" value="P:antibiotic biosynthetic process"/>
    <property type="evidence" value="ECO:0007669"/>
    <property type="project" value="UniProtKB-ARBA"/>
</dbReference>
<dbReference type="GO" id="GO:0031177">
    <property type="term" value="F:phosphopantetheine binding"/>
    <property type="evidence" value="ECO:0007669"/>
    <property type="project" value="InterPro"/>
</dbReference>
<dbReference type="InterPro" id="IPR023213">
    <property type="entry name" value="CAT-like_dom_sf"/>
</dbReference>
<dbReference type="CDD" id="cd05930">
    <property type="entry name" value="A_NRPS"/>
    <property type="match status" value="1"/>
</dbReference>
<dbReference type="InterPro" id="IPR009081">
    <property type="entry name" value="PP-bd_ACP"/>
</dbReference>
<dbReference type="GO" id="GO:0008610">
    <property type="term" value="P:lipid biosynthetic process"/>
    <property type="evidence" value="ECO:0007669"/>
    <property type="project" value="UniProtKB-ARBA"/>
</dbReference>
<dbReference type="SUPFAM" id="SSF56801">
    <property type="entry name" value="Acetyl-CoA synthetase-like"/>
    <property type="match status" value="1"/>
</dbReference>
<dbReference type="Gene3D" id="3.30.559.30">
    <property type="entry name" value="Nonribosomal peptide synthetase, condensation domain"/>
    <property type="match status" value="1"/>
</dbReference>
<evidence type="ECO:0000256" key="3">
    <source>
        <dbReference type="ARBA" id="ARBA00022553"/>
    </source>
</evidence>
<name>A0AB39SDB3_9ACTN</name>
<evidence type="ECO:0000256" key="4">
    <source>
        <dbReference type="SAM" id="MobiDB-lite"/>
    </source>
</evidence>
<dbReference type="Gene3D" id="1.10.1200.10">
    <property type="entry name" value="ACP-like"/>
    <property type="match status" value="1"/>
</dbReference>
<dbReference type="Pfam" id="PF00501">
    <property type="entry name" value="AMP-binding"/>
    <property type="match status" value="1"/>
</dbReference>
<dbReference type="PANTHER" id="PTHR45527:SF1">
    <property type="entry name" value="FATTY ACID SYNTHASE"/>
    <property type="match status" value="1"/>
</dbReference>
<reference evidence="6" key="1">
    <citation type="submission" date="2024-07" db="EMBL/GenBank/DDBJ databases">
        <authorList>
            <person name="Yu S.T."/>
        </authorList>
    </citation>
    <scope>NUCLEOTIDE SEQUENCE</scope>
    <source>
        <strain evidence="6">R35</strain>
    </source>
</reference>
<feature type="compositionally biased region" description="Low complexity" evidence="4">
    <location>
        <begin position="1033"/>
        <end position="1043"/>
    </location>
</feature>
<dbReference type="FunFam" id="3.40.50.980:FF:000001">
    <property type="entry name" value="Non-ribosomal peptide synthetase"/>
    <property type="match status" value="1"/>
</dbReference>
<keyword evidence="2" id="KW-0596">Phosphopantetheine</keyword>
<dbReference type="SMART" id="SM00823">
    <property type="entry name" value="PKS_PP"/>
    <property type="match status" value="1"/>
</dbReference>
<keyword evidence="3" id="KW-0597">Phosphoprotein</keyword>
<dbReference type="AlphaFoldDB" id="A0AB39SDB3"/>
<dbReference type="InterPro" id="IPR042099">
    <property type="entry name" value="ANL_N_sf"/>
</dbReference>
<accession>A0AB39SDB3</accession>
<dbReference type="PANTHER" id="PTHR45527">
    <property type="entry name" value="NONRIBOSOMAL PEPTIDE SYNTHETASE"/>
    <property type="match status" value="1"/>
</dbReference>
<dbReference type="Gene3D" id="3.40.50.12780">
    <property type="entry name" value="N-terminal domain of ligase-like"/>
    <property type="match status" value="1"/>
</dbReference>
<dbReference type="NCBIfam" id="TIGR01733">
    <property type="entry name" value="AA-adenyl-dom"/>
    <property type="match status" value="1"/>
</dbReference>
<dbReference type="SUPFAM" id="SSF52777">
    <property type="entry name" value="CoA-dependent acyltransferases"/>
    <property type="match status" value="2"/>
</dbReference>
<feature type="domain" description="Carrier" evidence="5">
    <location>
        <begin position="943"/>
        <end position="1017"/>
    </location>
</feature>
<dbReference type="Pfam" id="PF00668">
    <property type="entry name" value="Condensation"/>
    <property type="match status" value="1"/>
</dbReference>
<dbReference type="InterPro" id="IPR001242">
    <property type="entry name" value="Condensation_dom"/>
</dbReference>
<evidence type="ECO:0000259" key="5">
    <source>
        <dbReference type="PROSITE" id="PS50075"/>
    </source>
</evidence>
<dbReference type="InterPro" id="IPR036736">
    <property type="entry name" value="ACP-like_sf"/>
</dbReference>
<dbReference type="SUPFAM" id="SSF47336">
    <property type="entry name" value="ACP-like"/>
    <property type="match status" value="1"/>
</dbReference>
<evidence type="ECO:0000256" key="2">
    <source>
        <dbReference type="ARBA" id="ARBA00022450"/>
    </source>
</evidence>
<dbReference type="Pfam" id="PF00550">
    <property type="entry name" value="PP-binding"/>
    <property type="match status" value="1"/>
</dbReference>
<dbReference type="GO" id="GO:0044550">
    <property type="term" value="P:secondary metabolite biosynthetic process"/>
    <property type="evidence" value="ECO:0007669"/>
    <property type="project" value="TreeGrafter"/>
</dbReference>
<organism evidence="6">
    <name type="scientific">Streptomyces sp. R35</name>
    <dbReference type="NCBI Taxonomy" id="3238630"/>
    <lineage>
        <taxon>Bacteria</taxon>
        <taxon>Bacillati</taxon>
        <taxon>Actinomycetota</taxon>
        <taxon>Actinomycetes</taxon>
        <taxon>Kitasatosporales</taxon>
        <taxon>Streptomycetaceae</taxon>
        <taxon>Streptomyces</taxon>
    </lineage>
</organism>
<dbReference type="InterPro" id="IPR020806">
    <property type="entry name" value="PKS_PP-bd"/>
</dbReference>
<dbReference type="RefSeq" id="WP_369263200.1">
    <property type="nucleotide sequence ID" value="NZ_CP163440.1"/>
</dbReference>
<dbReference type="InterPro" id="IPR000873">
    <property type="entry name" value="AMP-dep_synth/lig_dom"/>
</dbReference>
<dbReference type="InterPro" id="IPR010071">
    <property type="entry name" value="AA_adenyl_dom"/>
</dbReference>
<dbReference type="EMBL" id="CP163440">
    <property type="protein sequence ID" value="XDQ66207.1"/>
    <property type="molecule type" value="Genomic_DNA"/>
</dbReference>
<feature type="region of interest" description="Disordered" evidence="4">
    <location>
        <begin position="1030"/>
        <end position="1065"/>
    </location>
</feature>
<dbReference type="InterPro" id="IPR045851">
    <property type="entry name" value="AMP-bd_C_sf"/>
</dbReference>
<dbReference type="InterPro" id="IPR020845">
    <property type="entry name" value="AMP-binding_CS"/>
</dbReference>
<dbReference type="PROSITE" id="PS00455">
    <property type="entry name" value="AMP_BINDING"/>
    <property type="match status" value="1"/>
</dbReference>
<protein>
    <submittedName>
        <fullName evidence="6">Amino acid adenylation domain-containing protein</fullName>
    </submittedName>
</protein>
<evidence type="ECO:0000256" key="1">
    <source>
        <dbReference type="ARBA" id="ARBA00001957"/>
    </source>
</evidence>
<dbReference type="GO" id="GO:0043041">
    <property type="term" value="P:amino acid activation for nonribosomal peptide biosynthetic process"/>
    <property type="evidence" value="ECO:0007669"/>
    <property type="project" value="TreeGrafter"/>
</dbReference>
<dbReference type="GO" id="GO:0005737">
    <property type="term" value="C:cytoplasm"/>
    <property type="evidence" value="ECO:0007669"/>
    <property type="project" value="TreeGrafter"/>
</dbReference>
<dbReference type="Gene3D" id="3.30.300.30">
    <property type="match status" value="1"/>
</dbReference>
<proteinExistence type="predicted"/>